<feature type="compositionally biased region" description="Basic and acidic residues" evidence="1">
    <location>
        <begin position="561"/>
        <end position="570"/>
    </location>
</feature>
<dbReference type="Pfam" id="PF25909">
    <property type="entry name" value="zf-C2H2_AHC1"/>
    <property type="match status" value="1"/>
</dbReference>
<feature type="compositionally biased region" description="Acidic residues" evidence="1">
    <location>
        <begin position="465"/>
        <end position="476"/>
    </location>
</feature>
<sequence>MRMFRLPSWISESRGCDQVLDGEVKYNMANAALYECASPTKRKRSSSPNAPIPILTNAPFTTTTTKMTTATTTSQEVKRRKREMSDQGCRSPSSAEDVVMTDNQEQVVDLGLVRETIESQLSLEILMKHNELRLIETELAKCQVSLEQLRRAHLIPFPGTQGTEAEASSESMVNVSAGTGPAVWSGDKVPKWAPPYGITEGPYTRHWAKWLIPDPAFDGIDIVDSRAGPGRPRAGKSIPEGRATRNSIAEGGNVSSKSRSRGSHSLQSLSTGHIQPKKSGPCILKRSDGKTVKLVCLDCNREDFSSTQGFINHCRIAHHREFKSHEEAAQTSGHIIEVDEAGAAPVLEKSPSAPPTGDPVHHLIKSAPVDKEAYTALRSRIEDSMNLYLQGRLPGVTSIPGSATSSPQKQPVVKPKVQPPKENFKPSTATPHLSELLKSRGFGGDLDEIVGDAKTHIDMDELLASEEESSDDEVTEESTAAVPSRRPGGFDGSVDTPMTGMRIPARATMSPAYFGRPTSSKGMDASGRPGQAHISPRLTFATLNTSIPVSETRNNRPQPIDTRDHDHDGDTDMGIPDTSSIIDLSPNTVVSNNAPSLVSDDGEYDEGDDDAESVSSGDADEGSDVAEIDIEDGDTEKVVRGAVLGRSQDRTKKDDKHVTFVREVPDANGTNKKVRPRQG</sequence>
<name>A0A4S8QMA3_9HELO</name>
<feature type="region of interest" description="Disordered" evidence="1">
    <location>
        <begin position="68"/>
        <end position="97"/>
    </location>
</feature>
<dbReference type="Proteomes" id="UP000308671">
    <property type="component" value="Unassembled WGS sequence"/>
</dbReference>
<feature type="region of interest" description="Disordered" evidence="1">
    <location>
        <begin position="38"/>
        <end position="57"/>
    </location>
</feature>
<dbReference type="EMBL" id="PQXL01000599">
    <property type="protein sequence ID" value="THV44652.1"/>
    <property type="molecule type" value="Genomic_DNA"/>
</dbReference>
<feature type="compositionally biased region" description="Basic and acidic residues" evidence="1">
    <location>
        <begin position="647"/>
        <end position="665"/>
    </location>
</feature>
<evidence type="ECO:0000313" key="4">
    <source>
        <dbReference type="Proteomes" id="UP000308671"/>
    </source>
</evidence>
<feature type="compositionally biased region" description="Polar residues" evidence="1">
    <location>
        <begin position="541"/>
        <end position="557"/>
    </location>
</feature>
<reference evidence="3 4" key="1">
    <citation type="submission" date="2017-12" db="EMBL/GenBank/DDBJ databases">
        <title>Comparative genomics of Botrytis spp.</title>
        <authorList>
            <person name="Valero-Jimenez C.A."/>
            <person name="Tapia P."/>
            <person name="Veloso J."/>
            <person name="Silva-Moreno E."/>
            <person name="Staats M."/>
            <person name="Valdes J.H."/>
            <person name="Van Kan J.A.L."/>
        </authorList>
    </citation>
    <scope>NUCLEOTIDE SEQUENCE [LARGE SCALE GENOMIC DNA]</scope>
    <source>
        <strain evidence="3 4">MUCL435</strain>
    </source>
</reference>
<proteinExistence type="predicted"/>
<feature type="region of interest" description="Disordered" evidence="1">
    <location>
        <begin position="398"/>
        <end position="429"/>
    </location>
</feature>
<accession>A0A4S8QMA3</accession>
<feature type="compositionally biased region" description="Low complexity" evidence="1">
    <location>
        <begin position="407"/>
        <end position="416"/>
    </location>
</feature>
<dbReference type="OrthoDB" id="5355528at2759"/>
<evidence type="ECO:0000256" key="1">
    <source>
        <dbReference type="SAM" id="MobiDB-lite"/>
    </source>
</evidence>
<feature type="domain" description="AHC1-like C2H2 zinc-finger" evidence="2">
    <location>
        <begin position="279"/>
        <end position="339"/>
    </location>
</feature>
<protein>
    <recommendedName>
        <fullName evidence="2">AHC1-like C2H2 zinc-finger domain-containing protein</fullName>
    </recommendedName>
</protein>
<organism evidence="3 4">
    <name type="scientific">Botrytis galanthina</name>
    <dbReference type="NCBI Taxonomy" id="278940"/>
    <lineage>
        <taxon>Eukaryota</taxon>
        <taxon>Fungi</taxon>
        <taxon>Dikarya</taxon>
        <taxon>Ascomycota</taxon>
        <taxon>Pezizomycotina</taxon>
        <taxon>Leotiomycetes</taxon>
        <taxon>Helotiales</taxon>
        <taxon>Sclerotiniaceae</taxon>
        <taxon>Botrytis</taxon>
    </lineage>
</organism>
<feature type="region of interest" description="Disordered" evidence="1">
    <location>
        <begin position="465"/>
        <end position="679"/>
    </location>
</feature>
<dbReference type="InterPro" id="IPR058706">
    <property type="entry name" value="zf-C2H2_AHC1-like"/>
</dbReference>
<keyword evidence="4" id="KW-1185">Reference proteome</keyword>
<comment type="caution">
    <text evidence="3">The sequence shown here is derived from an EMBL/GenBank/DDBJ whole genome shotgun (WGS) entry which is preliminary data.</text>
</comment>
<evidence type="ECO:0000259" key="2">
    <source>
        <dbReference type="Pfam" id="PF25909"/>
    </source>
</evidence>
<gene>
    <name evidence="3" type="ORF">BGAL_0600g00050</name>
</gene>
<feature type="compositionally biased region" description="Polar residues" evidence="1">
    <location>
        <begin position="577"/>
        <end position="596"/>
    </location>
</feature>
<feature type="compositionally biased region" description="Acidic residues" evidence="1">
    <location>
        <begin position="600"/>
        <end position="634"/>
    </location>
</feature>
<dbReference type="AlphaFoldDB" id="A0A4S8QMA3"/>
<feature type="region of interest" description="Disordered" evidence="1">
    <location>
        <begin position="223"/>
        <end position="282"/>
    </location>
</feature>
<evidence type="ECO:0000313" key="3">
    <source>
        <dbReference type="EMBL" id="THV44652.1"/>
    </source>
</evidence>